<dbReference type="PROSITE" id="PS00455">
    <property type="entry name" value="AMP_BINDING"/>
    <property type="match status" value="1"/>
</dbReference>
<reference evidence="6" key="1">
    <citation type="journal article" date="2019" name="Int. J. Syst. Evol. Microbiol.">
        <title>The Global Catalogue of Microorganisms (GCM) 10K type strain sequencing project: providing services to taxonomists for standard genome sequencing and annotation.</title>
        <authorList>
            <consortium name="The Broad Institute Genomics Platform"/>
            <consortium name="The Broad Institute Genome Sequencing Center for Infectious Disease"/>
            <person name="Wu L."/>
            <person name="Ma J."/>
        </authorList>
    </citation>
    <scope>NUCLEOTIDE SEQUENCE [LARGE SCALE GENOMIC DNA]</scope>
    <source>
        <strain evidence="6">JCM 18054</strain>
    </source>
</reference>
<dbReference type="InterPro" id="IPR020845">
    <property type="entry name" value="AMP-binding_CS"/>
</dbReference>
<gene>
    <name evidence="5" type="ORF">GCM10023214_36430</name>
</gene>
<comment type="caution">
    <text evidence="5">The sequence shown here is derived from an EMBL/GenBank/DDBJ whole genome shotgun (WGS) entry which is preliminary data.</text>
</comment>
<dbReference type="PANTHER" id="PTHR43201:SF5">
    <property type="entry name" value="MEDIUM-CHAIN ACYL-COA LIGASE ACSF2, MITOCHONDRIAL"/>
    <property type="match status" value="1"/>
</dbReference>
<dbReference type="InterPro" id="IPR042099">
    <property type="entry name" value="ANL_N_sf"/>
</dbReference>
<dbReference type="Pfam" id="PF13193">
    <property type="entry name" value="AMP-binding_C"/>
    <property type="match status" value="1"/>
</dbReference>
<evidence type="ECO:0000256" key="2">
    <source>
        <dbReference type="ARBA" id="ARBA00022598"/>
    </source>
</evidence>
<evidence type="ECO:0000259" key="3">
    <source>
        <dbReference type="Pfam" id="PF00501"/>
    </source>
</evidence>
<organism evidence="5 6">
    <name type="scientific">Amycolatopsis dongchuanensis</name>
    <dbReference type="NCBI Taxonomy" id="1070866"/>
    <lineage>
        <taxon>Bacteria</taxon>
        <taxon>Bacillati</taxon>
        <taxon>Actinomycetota</taxon>
        <taxon>Actinomycetes</taxon>
        <taxon>Pseudonocardiales</taxon>
        <taxon>Pseudonocardiaceae</taxon>
        <taxon>Amycolatopsis</taxon>
    </lineage>
</organism>
<dbReference type="InterPro" id="IPR000873">
    <property type="entry name" value="AMP-dep_synth/lig_dom"/>
</dbReference>
<protein>
    <submittedName>
        <fullName evidence="5">ATP-dependent acyl-CoA ligase</fullName>
    </submittedName>
</protein>
<dbReference type="EMBL" id="BAABIB010000075">
    <property type="protein sequence ID" value="GAA5165434.1"/>
    <property type="molecule type" value="Genomic_DNA"/>
</dbReference>
<name>A0ABP9QQE9_9PSEU</name>
<dbReference type="Pfam" id="PF00501">
    <property type="entry name" value="AMP-binding"/>
    <property type="match status" value="1"/>
</dbReference>
<feature type="domain" description="AMP-dependent synthetase/ligase" evidence="3">
    <location>
        <begin position="11"/>
        <end position="349"/>
    </location>
</feature>
<dbReference type="SUPFAM" id="SSF56801">
    <property type="entry name" value="Acetyl-CoA synthetase-like"/>
    <property type="match status" value="1"/>
</dbReference>
<dbReference type="GO" id="GO:0016874">
    <property type="term" value="F:ligase activity"/>
    <property type="evidence" value="ECO:0007669"/>
    <property type="project" value="UniProtKB-KW"/>
</dbReference>
<keyword evidence="2 5" id="KW-0436">Ligase</keyword>
<evidence type="ECO:0000313" key="5">
    <source>
        <dbReference type="EMBL" id="GAA5165434.1"/>
    </source>
</evidence>
<dbReference type="RefSeq" id="WP_346054299.1">
    <property type="nucleotide sequence ID" value="NZ_BAABIB010000075.1"/>
</dbReference>
<dbReference type="PANTHER" id="PTHR43201">
    <property type="entry name" value="ACYL-COA SYNTHETASE"/>
    <property type="match status" value="1"/>
</dbReference>
<evidence type="ECO:0000256" key="1">
    <source>
        <dbReference type="ARBA" id="ARBA00006432"/>
    </source>
</evidence>
<dbReference type="Proteomes" id="UP001500192">
    <property type="component" value="Unassembled WGS sequence"/>
</dbReference>
<accession>A0ABP9QQE9</accession>
<evidence type="ECO:0000313" key="6">
    <source>
        <dbReference type="Proteomes" id="UP001500192"/>
    </source>
</evidence>
<keyword evidence="6" id="KW-1185">Reference proteome</keyword>
<dbReference type="Gene3D" id="3.40.50.12780">
    <property type="entry name" value="N-terminal domain of ligase-like"/>
    <property type="match status" value="1"/>
</dbReference>
<comment type="similarity">
    <text evidence="1">Belongs to the ATP-dependent AMP-binding enzyme family.</text>
</comment>
<sequence>MTTETTAALVAAAPPDAVFSIVDGGAPVTYGEQHRRLRATAARLAALGVRPGDRVHVSLPNCQEFLDVWFATAHLGAILLPTNPRSAADEYAHVLTDAGPRVSVADGEAASVLEALGHHVVQPAALAEDGDVPAVDVSPTDPAAILYTSGTTSRPKGVVLTHANYLAVGRAVADHLSVTAADRWFVALPLFHANAQYYCTMSALVRGASVAVAPRFSASRWGIQAARLGATLGSLFAAPIRMILANPPADGEAVLRTVLFAQNLSARQATEFERRFATRLVQLYGMTETVLPPTMNPDSADRRWDSIGRPLPGVEVLLTGEDGEPVPDGQTGEIRVRGVPGETIAAGYWRNPEATAATFGDGLLHTGDLARRDADGFLYFVDRAKDMIKRSGENISAGEVERVAGEHPAVAECAAVGVPDPVHDEAVLLVVVPAPGTNPDAEEILAWCRERLAAFKVPSRVHFLPALPRTSVGKIRKTELRTLVP</sequence>
<evidence type="ECO:0000259" key="4">
    <source>
        <dbReference type="Pfam" id="PF13193"/>
    </source>
</evidence>
<dbReference type="Gene3D" id="3.30.300.30">
    <property type="match status" value="1"/>
</dbReference>
<feature type="domain" description="AMP-binding enzyme C-terminal" evidence="4">
    <location>
        <begin position="399"/>
        <end position="474"/>
    </location>
</feature>
<dbReference type="InterPro" id="IPR025110">
    <property type="entry name" value="AMP-bd_C"/>
</dbReference>
<proteinExistence type="inferred from homology"/>
<dbReference type="InterPro" id="IPR045851">
    <property type="entry name" value="AMP-bd_C_sf"/>
</dbReference>